<proteinExistence type="inferred from homology"/>
<evidence type="ECO:0000313" key="5">
    <source>
        <dbReference type="EMBL" id="KAJ5116970.1"/>
    </source>
</evidence>
<organism evidence="5 6">
    <name type="scientific">Penicillium angulare</name>
    <dbReference type="NCBI Taxonomy" id="116970"/>
    <lineage>
        <taxon>Eukaryota</taxon>
        <taxon>Fungi</taxon>
        <taxon>Dikarya</taxon>
        <taxon>Ascomycota</taxon>
        <taxon>Pezizomycotina</taxon>
        <taxon>Eurotiomycetes</taxon>
        <taxon>Eurotiomycetidae</taxon>
        <taxon>Eurotiales</taxon>
        <taxon>Aspergillaceae</taxon>
        <taxon>Penicillium</taxon>
    </lineage>
</organism>
<dbReference type="GO" id="GO:0072330">
    <property type="term" value="P:monocarboxylic acid biosynthetic process"/>
    <property type="evidence" value="ECO:0007669"/>
    <property type="project" value="UniProtKB-ARBA"/>
</dbReference>
<comment type="similarity">
    <text evidence="1 3">Belongs to the type-B carboxylesterase/lipase family.</text>
</comment>
<dbReference type="EC" id="3.1.1.-" evidence="3"/>
<dbReference type="InterPro" id="IPR019826">
    <property type="entry name" value="Carboxylesterase_B_AS"/>
</dbReference>
<dbReference type="AlphaFoldDB" id="A0A9W9GE40"/>
<dbReference type="InterPro" id="IPR050309">
    <property type="entry name" value="Type-B_Carboxylest/Lipase"/>
</dbReference>
<reference evidence="5" key="1">
    <citation type="submission" date="2022-11" db="EMBL/GenBank/DDBJ databases">
        <authorList>
            <person name="Petersen C."/>
        </authorList>
    </citation>
    <scope>NUCLEOTIDE SEQUENCE</scope>
    <source>
        <strain evidence="5">IBT 30069</strain>
    </source>
</reference>
<keyword evidence="3" id="KW-0732">Signal</keyword>
<dbReference type="SUPFAM" id="SSF53474">
    <property type="entry name" value="alpha/beta-Hydrolases"/>
    <property type="match status" value="1"/>
</dbReference>
<keyword evidence="2 3" id="KW-0378">Hydrolase</keyword>
<evidence type="ECO:0000259" key="4">
    <source>
        <dbReference type="Pfam" id="PF00135"/>
    </source>
</evidence>
<accession>A0A9W9GE40</accession>
<dbReference type="InterPro" id="IPR002018">
    <property type="entry name" value="CarbesteraseB"/>
</dbReference>
<dbReference type="GO" id="GO:0016787">
    <property type="term" value="F:hydrolase activity"/>
    <property type="evidence" value="ECO:0007669"/>
    <property type="project" value="UniProtKB-KW"/>
</dbReference>
<reference evidence="5" key="2">
    <citation type="journal article" date="2023" name="IMA Fungus">
        <title>Comparative genomic study of the Penicillium genus elucidates a diverse pangenome and 15 lateral gene transfer events.</title>
        <authorList>
            <person name="Petersen C."/>
            <person name="Sorensen T."/>
            <person name="Nielsen M.R."/>
            <person name="Sondergaard T.E."/>
            <person name="Sorensen J.L."/>
            <person name="Fitzpatrick D.A."/>
            <person name="Frisvad J.C."/>
            <person name="Nielsen K.L."/>
        </authorList>
    </citation>
    <scope>NUCLEOTIDE SEQUENCE</scope>
    <source>
        <strain evidence="5">IBT 30069</strain>
    </source>
</reference>
<evidence type="ECO:0000256" key="1">
    <source>
        <dbReference type="ARBA" id="ARBA00005964"/>
    </source>
</evidence>
<dbReference type="Proteomes" id="UP001149165">
    <property type="component" value="Unassembled WGS sequence"/>
</dbReference>
<gene>
    <name evidence="5" type="ORF">N7456_001318</name>
</gene>
<evidence type="ECO:0000256" key="2">
    <source>
        <dbReference type="ARBA" id="ARBA00022801"/>
    </source>
</evidence>
<keyword evidence="6" id="KW-1185">Reference proteome</keyword>
<dbReference type="PROSITE" id="PS00122">
    <property type="entry name" value="CARBOXYLESTERASE_B_1"/>
    <property type="match status" value="1"/>
</dbReference>
<sequence>MGILFQLQLLLVISVCSASNLPIVDLGYELHQASSFNSENGLYNFSNIRYAAPPVGDLRFRAPVVPARNRSQIQNGTVGRVCPQANGIWIENIMPAFLLSIIEGTPFNQSTNISSYPYVPQVQDSRTTEDCLFLDVVVPKKVFNRGFNRSRSHGRQSWKKKQLAPVLVWIYGGGYVSGDKNVEDPSGLVERSTVNGDGVVYVAMNYRLGAFGWLGGDTLQANGTANAGLYDQRFALEWIYKNIHLFGGDRDRVTVIGESAGGGSIMHQITAYGGAKGPAPFQQAIVQSPGWVPVPDKKQPEDTLQQFLGILNVSTIEEARRLPSEKLIAANAYQVATKSPWGELVYTPVVDGTFVPKLPGQLLMEGRYDHNLSVMVGNNANDGIMFTSPDSVKSGYLQKMLKEYYPFIKQNVTDYILDVLYPAVYNGSYPYTNSLERTAFLLQESIFECNNEYLDWAYDAKTFAYEFSVPPALHGQDTLYTFYNKGKQGNQGGLSGLDVHNETIAFVMQDYFTTFAQSGIPSSALGPTFKRYGAERAMLDIGNETIRPIRDPTSASRCRFWQTAPYY</sequence>
<comment type="caution">
    <text evidence="5">The sequence shown here is derived from an EMBL/GenBank/DDBJ whole genome shotgun (WGS) entry which is preliminary data.</text>
</comment>
<protein>
    <recommendedName>
        <fullName evidence="3">Carboxylic ester hydrolase</fullName>
        <ecNumber evidence="3">3.1.1.-</ecNumber>
    </recommendedName>
</protein>
<dbReference type="InterPro" id="IPR019819">
    <property type="entry name" value="Carboxylesterase_B_CS"/>
</dbReference>
<feature type="domain" description="Carboxylesterase type B" evidence="4">
    <location>
        <begin position="38"/>
        <end position="561"/>
    </location>
</feature>
<dbReference type="EMBL" id="JAPQKH010000001">
    <property type="protein sequence ID" value="KAJ5116970.1"/>
    <property type="molecule type" value="Genomic_DNA"/>
</dbReference>
<dbReference type="Pfam" id="PF00135">
    <property type="entry name" value="COesterase"/>
    <property type="match status" value="1"/>
</dbReference>
<dbReference type="GO" id="GO:0017000">
    <property type="term" value="P:antibiotic biosynthetic process"/>
    <property type="evidence" value="ECO:0007669"/>
    <property type="project" value="UniProtKB-ARBA"/>
</dbReference>
<dbReference type="PROSITE" id="PS00941">
    <property type="entry name" value="CARBOXYLESTERASE_B_2"/>
    <property type="match status" value="1"/>
</dbReference>
<evidence type="ECO:0000313" key="6">
    <source>
        <dbReference type="Proteomes" id="UP001149165"/>
    </source>
</evidence>
<name>A0A9W9GE40_9EURO</name>
<dbReference type="PANTHER" id="PTHR11559">
    <property type="entry name" value="CARBOXYLESTERASE"/>
    <property type="match status" value="1"/>
</dbReference>
<evidence type="ECO:0000256" key="3">
    <source>
        <dbReference type="RuleBase" id="RU361235"/>
    </source>
</evidence>
<dbReference type="Gene3D" id="3.40.50.1820">
    <property type="entry name" value="alpha/beta hydrolase"/>
    <property type="match status" value="1"/>
</dbReference>
<dbReference type="InterPro" id="IPR029058">
    <property type="entry name" value="AB_hydrolase_fold"/>
</dbReference>
<feature type="chain" id="PRO_5041011664" description="Carboxylic ester hydrolase" evidence="3">
    <location>
        <begin position="19"/>
        <end position="567"/>
    </location>
</feature>
<feature type="signal peptide" evidence="3">
    <location>
        <begin position="1"/>
        <end position="18"/>
    </location>
</feature>
<dbReference type="OrthoDB" id="408631at2759"/>